<dbReference type="InterPro" id="IPR013320">
    <property type="entry name" value="ConA-like_dom_sf"/>
</dbReference>
<evidence type="ECO:0000256" key="2">
    <source>
        <dbReference type="ARBA" id="ARBA00022801"/>
    </source>
</evidence>
<dbReference type="Gene3D" id="2.60.120.560">
    <property type="entry name" value="Exo-inulinase, domain 1"/>
    <property type="match status" value="1"/>
</dbReference>
<reference evidence="8" key="1">
    <citation type="submission" date="2021-07" db="EMBL/GenBank/DDBJ databases">
        <authorList>
            <person name="Durling M."/>
        </authorList>
    </citation>
    <scope>NUCLEOTIDE SEQUENCE</scope>
</reference>
<proteinExistence type="inferred from homology"/>
<comment type="caution">
    <text evidence="8">The sequence shown here is derived from an EMBL/GenBank/DDBJ whole genome shotgun (WGS) entry which is preliminary data.</text>
</comment>
<accession>A0A9N9LYN8</accession>
<dbReference type="PROSITE" id="PS00609">
    <property type="entry name" value="GLYCOSYL_HYDROL_F32"/>
    <property type="match status" value="1"/>
</dbReference>
<feature type="chain" id="PRO_5040118051" description="Glycoside hydrolase family 32 protein" evidence="5">
    <location>
        <begin position="23"/>
        <end position="556"/>
    </location>
</feature>
<evidence type="ECO:0000259" key="7">
    <source>
        <dbReference type="Pfam" id="PF08244"/>
    </source>
</evidence>
<keyword evidence="2 4" id="KW-0378">Hydrolase</keyword>
<feature type="signal peptide" evidence="5">
    <location>
        <begin position="1"/>
        <end position="22"/>
    </location>
</feature>
<feature type="domain" description="Glycosyl hydrolase family 32 C-terminal" evidence="7">
    <location>
        <begin position="436"/>
        <end position="524"/>
    </location>
</feature>
<protein>
    <recommendedName>
        <fullName evidence="10">Glycoside hydrolase family 32 protein</fullName>
    </recommendedName>
</protein>
<dbReference type="Pfam" id="PF00251">
    <property type="entry name" value="Glyco_hydro_32N"/>
    <property type="match status" value="1"/>
</dbReference>
<evidence type="ECO:0000256" key="3">
    <source>
        <dbReference type="ARBA" id="ARBA00023295"/>
    </source>
</evidence>
<evidence type="ECO:0000256" key="4">
    <source>
        <dbReference type="RuleBase" id="RU362110"/>
    </source>
</evidence>
<evidence type="ECO:0000259" key="6">
    <source>
        <dbReference type="Pfam" id="PF00251"/>
    </source>
</evidence>
<dbReference type="PANTHER" id="PTHR42800:SF2">
    <property type="entry name" value="INVERTASE-RELATED"/>
    <property type="match status" value="1"/>
</dbReference>
<dbReference type="AlphaFoldDB" id="A0A9N9LYN8"/>
<evidence type="ECO:0000313" key="9">
    <source>
        <dbReference type="Proteomes" id="UP000701801"/>
    </source>
</evidence>
<dbReference type="PANTHER" id="PTHR42800">
    <property type="entry name" value="EXOINULINASE INUD (AFU_ORTHOLOGUE AFUA_5G00480)"/>
    <property type="match status" value="1"/>
</dbReference>
<organism evidence="8 9">
    <name type="scientific">Hymenoscyphus albidus</name>
    <dbReference type="NCBI Taxonomy" id="595503"/>
    <lineage>
        <taxon>Eukaryota</taxon>
        <taxon>Fungi</taxon>
        <taxon>Dikarya</taxon>
        <taxon>Ascomycota</taxon>
        <taxon>Pezizomycotina</taxon>
        <taxon>Leotiomycetes</taxon>
        <taxon>Helotiales</taxon>
        <taxon>Helotiaceae</taxon>
        <taxon>Hymenoscyphus</taxon>
    </lineage>
</organism>
<dbReference type="InterPro" id="IPR013189">
    <property type="entry name" value="Glyco_hydro_32_C"/>
</dbReference>
<evidence type="ECO:0000313" key="8">
    <source>
        <dbReference type="EMBL" id="CAG8983509.1"/>
    </source>
</evidence>
<feature type="domain" description="Glycosyl hydrolase family 32 N-terminal" evidence="6">
    <location>
        <begin position="50"/>
        <end position="348"/>
    </location>
</feature>
<dbReference type="OrthoDB" id="202537at2759"/>
<dbReference type="CDD" id="cd18622">
    <property type="entry name" value="GH32_Inu-like"/>
    <property type="match status" value="1"/>
</dbReference>
<keyword evidence="5" id="KW-0732">Signal</keyword>
<keyword evidence="9" id="KW-1185">Reference proteome</keyword>
<dbReference type="GO" id="GO:0005987">
    <property type="term" value="P:sucrose catabolic process"/>
    <property type="evidence" value="ECO:0007669"/>
    <property type="project" value="TreeGrafter"/>
</dbReference>
<dbReference type="Pfam" id="PF08244">
    <property type="entry name" value="Glyco_hydro_32C"/>
    <property type="match status" value="1"/>
</dbReference>
<evidence type="ECO:0008006" key="10">
    <source>
        <dbReference type="Google" id="ProtNLM"/>
    </source>
</evidence>
<dbReference type="SUPFAM" id="SSF49899">
    <property type="entry name" value="Concanavalin A-like lectins/glucanases"/>
    <property type="match status" value="1"/>
</dbReference>
<dbReference type="FunFam" id="2.115.10.20:FF:000002">
    <property type="entry name" value="Invertase 2"/>
    <property type="match status" value="1"/>
</dbReference>
<dbReference type="EMBL" id="CAJVRM010000727">
    <property type="protein sequence ID" value="CAG8983509.1"/>
    <property type="molecule type" value="Genomic_DNA"/>
</dbReference>
<dbReference type="InterPro" id="IPR018053">
    <property type="entry name" value="Glyco_hydro_32_AS"/>
</dbReference>
<dbReference type="SUPFAM" id="SSF75005">
    <property type="entry name" value="Arabinanase/levansucrase/invertase"/>
    <property type="match status" value="1"/>
</dbReference>
<dbReference type="InterPro" id="IPR023296">
    <property type="entry name" value="Glyco_hydro_beta-prop_sf"/>
</dbReference>
<evidence type="ECO:0000256" key="5">
    <source>
        <dbReference type="SAM" id="SignalP"/>
    </source>
</evidence>
<dbReference type="SMART" id="SM00640">
    <property type="entry name" value="Glyco_32"/>
    <property type="match status" value="1"/>
</dbReference>
<dbReference type="Proteomes" id="UP000701801">
    <property type="component" value="Unassembled WGS sequence"/>
</dbReference>
<dbReference type="Gene3D" id="2.115.10.20">
    <property type="entry name" value="Glycosyl hydrolase domain, family 43"/>
    <property type="match status" value="1"/>
</dbReference>
<keyword evidence="3 4" id="KW-0326">Glycosidase</keyword>
<sequence length="556" mass="60295">MIFGALFMAAAVVAQSPSTTLSATTTFGAGVPTDKPLPGDYNGVWRPQTHFSPPSGFMNDPNGCFVDANGTYHMYYQYNPSATVAGNQHWGHATSKDLYHWDNQKIAIFATENSQIFSGSAVIDVNNTSGFFPNQDNGVVAIYTTNTPTAQTQDLAWSVDGGYTFEKYSGNPVLTLSPASTQFRDPKVIRHGDLWVMVIAYSQEFVIGFFTSPDLKSWTHASNFTSHGLLGLQYECPSLVEMPVEGGTTAWVLAISINPGAPLGGSIQEYFIGDFNGTHFTPLDNAARISDFSKDNYAGQFFYGIPPTEEQIYIGWASNWEYAQVIPTGSSEGWRSAMTLPRRTKLAKVQRTGWDMLDVPVDLAPVLETPLAQNSSLGNGSILIDYSSLDSGAIFFQCNVSNIPNITLSKGTLNFTFSSSSTQESISGGFFFGGDNPFWMNRGKVLGFGEINPFFSDKYSIGNPINANGTFTLEGVLDRSILEVFLDHGRSTGTMTFYPEGVLDTMVLKTAGLNEDVAVSVAIWGLKSTWATKVNEEGIVLGNVTTSAVAARALVF</sequence>
<dbReference type="GO" id="GO:0004575">
    <property type="term" value="F:sucrose alpha-glucosidase activity"/>
    <property type="evidence" value="ECO:0007669"/>
    <property type="project" value="TreeGrafter"/>
</dbReference>
<name>A0A9N9LYN8_9HELO</name>
<dbReference type="InterPro" id="IPR001362">
    <property type="entry name" value="Glyco_hydro_32"/>
</dbReference>
<dbReference type="GO" id="GO:0000324">
    <property type="term" value="C:fungal-type vacuole"/>
    <property type="evidence" value="ECO:0007669"/>
    <property type="project" value="TreeGrafter"/>
</dbReference>
<gene>
    <name evidence="8" type="ORF">HYALB_00004310</name>
</gene>
<evidence type="ECO:0000256" key="1">
    <source>
        <dbReference type="ARBA" id="ARBA00009902"/>
    </source>
</evidence>
<dbReference type="InterPro" id="IPR013148">
    <property type="entry name" value="Glyco_hydro_32_N"/>
</dbReference>
<comment type="similarity">
    <text evidence="1 4">Belongs to the glycosyl hydrolase 32 family.</text>
</comment>